<dbReference type="InterPro" id="IPR021530">
    <property type="entry name" value="AllH-like"/>
</dbReference>
<sequence>MNKTVRDKTSLILSSYLSPLEDQTYWVDSVFDHGINLISKKTDGPHQLIYLSGVNQLKASVLGIQIENKSLFDQMMQKLKPGEQIRQCKDTWCLYTRPIPFEIKLIDYQQYSCLLPDYSLNLTVDFLQDMIDLLEQAQIYEQSAFNQLPALKHYYQNLLTESFQSQVVNHSNGMVELVQFLFGKGLGLTPSGDDFLQGMLVLEQVTLFNQNRLPQFNQSFGRLPDLVKQQMQITTTTKVSQAYYHALFDRQVNPVWLKFIKAIKEHSPEQLIQSIRLIQTYGHTSGNDMLLGAQFYLQIIKKSLKGEV</sequence>
<dbReference type="STRING" id="120956.SAMN05421791_11321"/>
<dbReference type="Pfam" id="PF11392">
    <property type="entry name" value="AllH"/>
    <property type="match status" value="1"/>
</dbReference>
<gene>
    <name evidence="1" type="ORF">SAMN05421791_11321</name>
</gene>
<dbReference type="EMBL" id="FNCK01000013">
    <property type="protein sequence ID" value="SDG53008.1"/>
    <property type="molecule type" value="Genomic_DNA"/>
</dbReference>
<organism evidence="1 2">
    <name type="scientific">Facklamia miroungae</name>
    <dbReference type="NCBI Taxonomy" id="120956"/>
    <lineage>
        <taxon>Bacteria</taxon>
        <taxon>Bacillati</taxon>
        <taxon>Bacillota</taxon>
        <taxon>Bacilli</taxon>
        <taxon>Lactobacillales</taxon>
        <taxon>Aerococcaceae</taxon>
        <taxon>Facklamia</taxon>
    </lineage>
</organism>
<reference evidence="1 2" key="1">
    <citation type="submission" date="2016-10" db="EMBL/GenBank/DDBJ databases">
        <authorList>
            <person name="de Groot N.N."/>
        </authorList>
    </citation>
    <scope>NUCLEOTIDE SEQUENCE [LARGE SCALE GENOMIC DNA]</scope>
    <source>
        <strain evidence="1 2">ATCC BAA-466</strain>
    </source>
</reference>
<evidence type="ECO:0000313" key="2">
    <source>
        <dbReference type="Proteomes" id="UP000199708"/>
    </source>
</evidence>
<dbReference type="OrthoDB" id="4933449at2"/>
<dbReference type="AlphaFoldDB" id="A0A1G7V0D4"/>
<proteinExistence type="predicted"/>
<keyword evidence="2" id="KW-1185">Reference proteome</keyword>
<accession>A0A1G7V0D4</accession>
<dbReference type="RefSeq" id="WP_090290448.1">
    <property type="nucleotide sequence ID" value="NZ_FNCK01000013.1"/>
</dbReference>
<protein>
    <recommendedName>
        <fullName evidence="3">DUF2877 domain-containing protein</fullName>
    </recommendedName>
</protein>
<name>A0A1G7V0D4_9LACT</name>
<dbReference type="Proteomes" id="UP000199708">
    <property type="component" value="Unassembled WGS sequence"/>
</dbReference>
<evidence type="ECO:0008006" key="3">
    <source>
        <dbReference type="Google" id="ProtNLM"/>
    </source>
</evidence>
<evidence type="ECO:0000313" key="1">
    <source>
        <dbReference type="EMBL" id="SDG53008.1"/>
    </source>
</evidence>